<evidence type="ECO:0000313" key="1">
    <source>
        <dbReference type="EMBL" id="KAK1747898.1"/>
    </source>
</evidence>
<reference evidence="1" key="1">
    <citation type="submission" date="2023-06" db="EMBL/GenBank/DDBJ databases">
        <title>Survivors Of The Sea: Transcriptome response of Skeletonema marinoi to long-term dormancy.</title>
        <authorList>
            <person name="Pinder M.I.M."/>
            <person name="Kourtchenko O."/>
            <person name="Robertson E.K."/>
            <person name="Larsson T."/>
            <person name="Maumus F."/>
            <person name="Osuna-Cruz C.M."/>
            <person name="Vancaester E."/>
            <person name="Stenow R."/>
            <person name="Vandepoele K."/>
            <person name="Ploug H."/>
            <person name="Bruchert V."/>
            <person name="Godhe A."/>
            <person name="Topel M."/>
        </authorList>
    </citation>
    <scope>NUCLEOTIDE SEQUENCE</scope>
    <source>
        <strain evidence="1">R05AC</strain>
    </source>
</reference>
<dbReference type="EMBL" id="JATAAI010000002">
    <property type="protein sequence ID" value="KAK1747898.1"/>
    <property type="molecule type" value="Genomic_DNA"/>
</dbReference>
<dbReference type="Proteomes" id="UP001224775">
    <property type="component" value="Unassembled WGS sequence"/>
</dbReference>
<keyword evidence="2" id="KW-1185">Reference proteome</keyword>
<gene>
    <name evidence="1" type="ORF">QTG54_001861</name>
</gene>
<comment type="caution">
    <text evidence="1">The sequence shown here is derived from an EMBL/GenBank/DDBJ whole genome shotgun (WGS) entry which is preliminary data.</text>
</comment>
<organism evidence="1 2">
    <name type="scientific">Skeletonema marinoi</name>
    <dbReference type="NCBI Taxonomy" id="267567"/>
    <lineage>
        <taxon>Eukaryota</taxon>
        <taxon>Sar</taxon>
        <taxon>Stramenopiles</taxon>
        <taxon>Ochrophyta</taxon>
        <taxon>Bacillariophyta</taxon>
        <taxon>Coscinodiscophyceae</taxon>
        <taxon>Thalassiosirophycidae</taxon>
        <taxon>Thalassiosirales</taxon>
        <taxon>Skeletonemataceae</taxon>
        <taxon>Skeletonema</taxon>
        <taxon>Skeletonema marinoi-dohrnii complex</taxon>
    </lineage>
</organism>
<dbReference type="AlphaFoldDB" id="A0AAD9DJM0"/>
<evidence type="ECO:0000313" key="2">
    <source>
        <dbReference type="Proteomes" id="UP001224775"/>
    </source>
</evidence>
<proteinExistence type="predicted"/>
<protein>
    <submittedName>
        <fullName evidence="1">Uncharacterized protein</fullName>
    </submittedName>
</protein>
<sequence length="121" mass="12418">MNSQLYALNSYASDASNSSVPTPPGMIAASMMAVSFGDSSYDASAFAPPASLSSSYDSYSSLESASSCMSKSKVGGLSRSRCMSNLSALGGSASETSIPRQACYKSGPNKGWGYFVDTPST</sequence>
<name>A0AAD9DJM0_9STRA</name>
<accession>A0AAD9DJM0</accession>